<name>A0ABP7UTR7_9BACT</name>
<dbReference type="InterPro" id="IPR036701">
    <property type="entry name" value="RraB-like_sf"/>
</dbReference>
<reference evidence="3" key="1">
    <citation type="journal article" date="2019" name="Int. J. Syst. Evol. Microbiol.">
        <title>The Global Catalogue of Microorganisms (GCM) 10K type strain sequencing project: providing services to taxonomists for standard genome sequencing and annotation.</title>
        <authorList>
            <consortium name="The Broad Institute Genomics Platform"/>
            <consortium name="The Broad Institute Genome Sequencing Center for Infectious Disease"/>
            <person name="Wu L."/>
            <person name="Ma J."/>
        </authorList>
    </citation>
    <scope>NUCLEOTIDE SEQUENCE [LARGE SCALE GENOMIC DNA]</scope>
    <source>
        <strain evidence="3">JCM 17225</strain>
    </source>
</reference>
<keyword evidence="3" id="KW-1185">Reference proteome</keyword>
<organism evidence="2 3">
    <name type="scientific">Hymenobacter glaciei</name>
    <dbReference type="NCBI Taxonomy" id="877209"/>
    <lineage>
        <taxon>Bacteria</taxon>
        <taxon>Pseudomonadati</taxon>
        <taxon>Bacteroidota</taxon>
        <taxon>Cytophagia</taxon>
        <taxon>Cytophagales</taxon>
        <taxon>Hymenobacteraceae</taxon>
        <taxon>Hymenobacter</taxon>
    </lineage>
</organism>
<comment type="caution">
    <text evidence="2">The sequence shown here is derived from an EMBL/GenBank/DDBJ whole genome shotgun (WGS) entry which is preliminary data.</text>
</comment>
<evidence type="ECO:0000259" key="1">
    <source>
        <dbReference type="Pfam" id="PF06877"/>
    </source>
</evidence>
<sequence>MDSSLDHITALFAQMQASGFDTSAPLKWCYYFTDAQMAPLRPLFEQLRDEGYANEYIGQVEEGQPWTLFMSKTELLTPALLHERNLVFNQLAAHHGIAAYDGWRVEKMTLFNPE</sequence>
<dbReference type="Proteomes" id="UP001501469">
    <property type="component" value="Unassembled WGS sequence"/>
</dbReference>
<dbReference type="SUPFAM" id="SSF89946">
    <property type="entry name" value="Hypothetical protein VC0424"/>
    <property type="match status" value="1"/>
</dbReference>
<feature type="domain" description="Regulator of ribonuclease activity B" evidence="1">
    <location>
        <begin position="9"/>
        <end position="104"/>
    </location>
</feature>
<dbReference type="RefSeq" id="WP_345058999.1">
    <property type="nucleotide sequence ID" value="NZ_BAABDK010000033.1"/>
</dbReference>
<proteinExistence type="predicted"/>
<evidence type="ECO:0000313" key="3">
    <source>
        <dbReference type="Proteomes" id="UP001501469"/>
    </source>
</evidence>
<gene>
    <name evidence="2" type="ORF">GCM10022409_44230</name>
</gene>
<evidence type="ECO:0000313" key="2">
    <source>
        <dbReference type="EMBL" id="GAA4052487.1"/>
    </source>
</evidence>
<protein>
    <recommendedName>
        <fullName evidence="1">Regulator of ribonuclease activity B domain-containing protein</fullName>
    </recommendedName>
</protein>
<dbReference type="Pfam" id="PF06877">
    <property type="entry name" value="RraB"/>
    <property type="match status" value="1"/>
</dbReference>
<dbReference type="Gene3D" id="3.30.70.970">
    <property type="entry name" value="RraB-like"/>
    <property type="match status" value="1"/>
</dbReference>
<dbReference type="InterPro" id="IPR009671">
    <property type="entry name" value="RraB_dom"/>
</dbReference>
<dbReference type="EMBL" id="BAABDK010000033">
    <property type="protein sequence ID" value="GAA4052487.1"/>
    <property type="molecule type" value="Genomic_DNA"/>
</dbReference>
<accession>A0ABP7UTR7</accession>